<dbReference type="OrthoDB" id="4161186at2759"/>
<keyword evidence="4" id="KW-1185">Reference proteome</keyword>
<dbReference type="AlphaFoldDB" id="A0A423VSU1"/>
<name>A0A423VSU1_CYTCH</name>
<evidence type="ECO:0000256" key="1">
    <source>
        <dbReference type="SAM" id="MobiDB-lite"/>
    </source>
</evidence>
<feature type="compositionally biased region" description="Polar residues" evidence="1">
    <location>
        <begin position="97"/>
        <end position="110"/>
    </location>
</feature>
<sequence length="468" mass="51543">MTPDNILAWLSNISATVSGSKRKRQRSAPLIPSPPWSTMDPEAEAGQQHKRMRTSAANNIEQPPHAEEQPLAESPNPASPFTTPIPPSSAPAASDLETASTWQASDTGDLSTAGGQGSGRTRSSARKRLRSLALQEDGIVTRSLKSGTDMPLELRKLLQGIEDCGNGFGVISNQRRQEIEDLTKLQGTAEVTRPRSTYRVLNHAMWYPAGDSQQQRREALGPTPHTHDVLAVLEWADRCSSQAAEEAMWNAIVHVPLLQLAVYGGRRIPEKDDKSAVTVELTQCTTARIIREYLPAQETSGKQIDFCFHLNVDSTAQQAIDRVRSSLPLLSINHFDMDGLIDQPIAVSCESKKLDSPGGATEAKLQIGMWHAAQWKLLKELITCKSQQHAQQPVLPAFLPAVIIAGHDWSFAATTQEQDKTVLWTEYPFGDTHSASGVYKVVCGLQLLSAWARDDYWPWYRRCVLGLT</sequence>
<organism evidence="3 4">
    <name type="scientific">Cytospora chrysosperma</name>
    <name type="common">Cytospora canker fungus</name>
    <name type="synonym">Sphaeria chrysosperma</name>
    <dbReference type="NCBI Taxonomy" id="252740"/>
    <lineage>
        <taxon>Eukaryota</taxon>
        <taxon>Fungi</taxon>
        <taxon>Dikarya</taxon>
        <taxon>Ascomycota</taxon>
        <taxon>Pezizomycotina</taxon>
        <taxon>Sordariomycetes</taxon>
        <taxon>Sordariomycetidae</taxon>
        <taxon>Diaporthales</taxon>
        <taxon>Cytosporaceae</taxon>
        <taxon>Cytospora</taxon>
    </lineage>
</organism>
<feature type="region of interest" description="Disordered" evidence="1">
    <location>
        <begin position="16"/>
        <end position="126"/>
    </location>
</feature>
<feature type="domain" description="PD-(D/E)XK nuclease-like" evidence="2">
    <location>
        <begin position="205"/>
        <end position="457"/>
    </location>
</feature>
<dbReference type="Pfam" id="PF20516">
    <property type="entry name" value="PDDEXK_12"/>
    <property type="match status" value="1"/>
</dbReference>
<proteinExistence type="predicted"/>
<dbReference type="EMBL" id="LJZO01000029">
    <property type="protein sequence ID" value="ROV94156.1"/>
    <property type="molecule type" value="Genomic_DNA"/>
</dbReference>
<dbReference type="STRING" id="252740.A0A423VSU1"/>
<gene>
    <name evidence="3" type="ORF">VSDG_05692</name>
</gene>
<evidence type="ECO:0000259" key="2">
    <source>
        <dbReference type="Pfam" id="PF20516"/>
    </source>
</evidence>
<dbReference type="Proteomes" id="UP000284375">
    <property type="component" value="Unassembled WGS sequence"/>
</dbReference>
<protein>
    <recommendedName>
        <fullName evidence="2">PD-(D/E)XK nuclease-like domain-containing protein</fullName>
    </recommendedName>
</protein>
<dbReference type="InterPro" id="IPR046797">
    <property type="entry name" value="PDDEXK_12"/>
</dbReference>
<comment type="caution">
    <text evidence="3">The sequence shown here is derived from an EMBL/GenBank/DDBJ whole genome shotgun (WGS) entry which is preliminary data.</text>
</comment>
<evidence type="ECO:0000313" key="4">
    <source>
        <dbReference type="Proteomes" id="UP000284375"/>
    </source>
</evidence>
<reference evidence="3 4" key="1">
    <citation type="submission" date="2015-09" db="EMBL/GenBank/DDBJ databases">
        <title>Host preference determinants of Valsa canker pathogens revealed by comparative genomics.</title>
        <authorList>
            <person name="Yin Z."/>
            <person name="Huang L."/>
        </authorList>
    </citation>
    <scope>NUCLEOTIDE SEQUENCE [LARGE SCALE GENOMIC DNA]</scope>
    <source>
        <strain evidence="3 4">YSFL</strain>
    </source>
</reference>
<evidence type="ECO:0000313" key="3">
    <source>
        <dbReference type="EMBL" id="ROV94156.1"/>
    </source>
</evidence>
<accession>A0A423VSU1</accession>